<dbReference type="GO" id="GO:0005737">
    <property type="term" value="C:cytoplasm"/>
    <property type="evidence" value="ECO:0007669"/>
    <property type="project" value="UniProtKB-ARBA"/>
</dbReference>
<dbReference type="VEuPathDB" id="FungiDB:BCV72DRAFT_132866"/>
<dbReference type="PANTHER" id="PTHR19308:SF14">
    <property type="entry name" value="START DOMAIN-CONTAINING PROTEIN"/>
    <property type="match status" value="1"/>
</dbReference>
<dbReference type="CDD" id="cd00177">
    <property type="entry name" value="START"/>
    <property type="match status" value="1"/>
</dbReference>
<dbReference type="InterPro" id="IPR023393">
    <property type="entry name" value="START-like_dom_sf"/>
</dbReference>
<dbReference type="Gene3D" id="3.30.530.20">
    <property type="match status" value="1"/>
</dbReference>
<feature type="domain" description="START" evidence="1">
    <location>
        <begin position="125"/>
        <end position="204"/>
    </location>
</feature>
<dbReference type="OrthoDB" id="196858at2759"/>
<dbReference type="PROSITE" id="PS50848">
    <property type="entry name" value="START"/>
    <property type="match status" value="1"/>
</dbReference>
<evidence type="ECO:0000313" key="2">
    <source>
        <dbReference type="EMBL" id="ORE05870.1"/>
    </source>
</evidence>
<dbReference type="AlphaFoldDB" id="A0A1X0R1I9"/>
<sequence>MSTSPHTEKAHQALSSLKELASTTDGWTFVQEKEGVKLYNKTVEGSPIPLVRGDIVIEGDQYTPQQLLAVCTFPGCRKICKYKYLFSDKAAHPIVCLGDEKYDTSEIKQLYNRFESLFWTKLKTPWPISPRDIAGTSLRETSDNGGYIVLTSVTDPQIPENSGVVRANLILSGWKVEKTSTGISIVYITQIDLAGSIPTSFLKTVQQQVPLCAGKVVKYIKDFGYPPLCLDATATFKKESFDHGKREYTAELDGEGEAKWSYSKQMYPGGVRVHVSGNGSVEVVNHEIILKGVNGPATVTITKS</sequence>
<accession>A0A1X0R1I9</accession>
<dbReference type="InterPro" id="IPR051213">
    <property type="entry name" value="START_lipid_transfer"/>
</dbReference>
<proteinExistence type="predicted"/>
<dbReference type="PANTHER" id="PTHR19308">
    <property type="entry name" value="PHOSPHATIDYLCHOLINE TRANSFER PROTEIN"/>
    <property type="match status" value="1"/>
</dbReference>
<dbReference type="Pfam" id="PF01852">
    <property type="entry name" value="START"/>
    <property type="match status" value="1"/>
</dbReference>
<reference evidence="2" key="1">
    <citation type="journal article" date="2016" name="Proc. Natl. Acad. Sci. U.S.A.">
        <title>Lipid metabolic changes in an early divergent fungus govern the establishment of a mutualistic symbiosis with endobacteria.</title>
        <authorList>
            <person name="Lastovetsky O.A."/>
            <person name="Gaspar M.L."/>
            <person name="Mondo S.J."/>
            <person name="LaButti K.M."/>
            <person name="Sandor L."/>
            <person name="Grigoriev I.V."/>
            <person name="Henry S.A."/>
            <person name="Pawlowska T.E."/>
        </authorList>
    </citation>
    <scope>NUCLEOTIDE SEQUENCE [LARGE SCALE GENOMIC DNA]</scope>
    <source>
        <strain evidence="2">ATCC 52814</strain>
    </source>
</reference>
<dbReference type="EMBL" id="KV921935">
    <property type="protein sequence ID" value="ORE05870.1"/>
    <property type="molecule type" value="Genomic_DNA"/>
</dbReference>
<organism evidence="2">
    <name type="scientific">Rhizopus microsporus var. microsporus</name>
    <dbReference type="NCBI Taxonomy" id="86635"/>
    <lineage>
        <taxon>Eukaryota</taxon>
        <taxon>Fungi</taxon>
        <taxon>Fungi incertae sedis</taxon>
        <taxon>Mucoromycota</taxon>
        <taxon>Mucoromycotina</taxon>
        <taxon>Mucoromycetes</taxon>
        <taxon>Mucorales</taxon>
        <taxon>Mucorineae</taxon>
        <taxon>Rhizopodaceae</taxon>
        <taxon>Rhizopus</taxon>
    </lineage>
</organism>
<protein>
    <submittedName>
        <fullName evidence="2">Bet v1-like protein</fullName>
    </submittedName>
</protein>
<gene>
    <name evidence="2" type="ORF">BCV72DRAFT_132866</name>
</gene>
<evidence type="ECO:0000259" key="1">
    <source>
        <dbReference type="PROSITE" id="PS50848"/>
    </source>
</evidence>
<dbReference type="GO" id="GO:0008289">
    <property type="term" value="F:lipid binding"/>
    <property type="evidence" value="ECO:0007669"/>
    <property type="project" value="InterPro"/>
</dbReference>
<dbReference type="SUPFAM" id="SSF55961">
    <property type="entry name" value="Bet v1-like"/>
    <property type="match status" value="1"/>
</dbReference>
<dbReference type="InterPro" id="IPR002913">
    <property type="entry name" value="START_lipid-bd_dom"/>
</dbReference>
<dbReference type="Proteomes" id="UP000242414">
    <property type="component" value="Unassembled WGS sequence"/>
</dbReference>
<name>A0A1X0R1I9_RHIZD</name>